<sequence length="147" mass="16405">MKYIYLGVSDLYLPATTAAIHLEQLDSLHGPTQQKLKSLSYFRTVGKEDDGKLYFAGRDNNDNEVYIASIKGHPDVAVRAVQSLLGLYQMSLSEVQVIPCLPENPQISLVCSVFKQLGLQNVADYVGYKLVNNRFTAIVKSVRREPV</sequence>
<evidence type="ECO:0000313" key="2">
    <source>
        <dbReference type="Proteomes" id="UP000006443"/>
    </source>
</evidence>
<dbReference type="RefSeq" id="WP_008517288.1">
    <property type="nucleotide sequence ID" value="NZ_ACJM01000010.1"/>
</dbReference>
<evidence type="ECO:0000313" key="1">
    <source>
        <dbReference type="EMBL" id="EEG77115.1"/>
    </source>
</evidence>
<dbReference type="AlphaFoldDB" id="C0GI41"/>
<reference evidence="1 2" key="1">
    <citation type="submission" date="2009-02" db="EMBL/GenBank/DDBJ databases">
        <title>Sequencing of the draft genome and assembly of Dethiobacter alkaliphilus AHT 1.</title>
        <authorList>
            <consortium name="US DOE Joint Genome Institute (JGI-PGF)"/>
            <person name="Lucas S."/>
            <person name="Copeland A."/>
            <person name="Lapidus A."/>
            <person name="Glavina del Rio T."/>
            <person name="Dalin E."/>
            <person name="Tice H."/>
            <person name="Bruce D."/>
            <person name="Goodwin L."/>
            <person name="Pitluck S."/>
            <person name="Larimer F."/>
            <person name="Land M.L."/>
            <person name="Hauser L."/>
            <person name="Muyzer G."/>
        </authorList>
    </citation>
    <scope>NUCLEOTIDE SEQUENCE [LARGE SCALE GENOMIC DNA]</scope>
    <source>
        <strain evidence="1 2">AHT 1</strain>
    </source>
</reference>
<name>C0GI41_DETAL</name>
<keyword evidence="2" id="KW-1185">Reference proteome</keyword>
<gene>
    <name evidence="1" type="ORF">DealDRAFT_2150</name>
</gene>
<dbReference type="InterPro" id="IPR021525">
    <property type="entry name" value="DUF3189"/>
</dbReference>
<dbReference type="Proteomes" id="UP000006443">
    <property type="component" value="Unassembled WGS sequence"/>
</dbReference>
<dbReference type="Pfam" id="PF11385">
    <property type="entry name" value="DUF3189"/>
    <property type="match status" value="1"/>
</dbReference>
<accession>C0GI41</accession>
<organism evidence="1 2">
    <name type="scientific">Dethiobacter alkaliphilus AHT 1</name>
    <dbReference type="NCBI Taxonomy" id="555088"/>
    <lineage>
        <taxon>Bacteria</taxon>
        <taxon>Bacillati</taxon>
        <taxon>Bacillota</taxon>
        <taxon>Dethiobacteria</taxon>
        <taxon>Dethiobacterales</taxon>
        <taxon>Dethiobacteraceae</taxon>
        <taxon>Dethiobacter</taxon>
    </lineage>
</organism>
<dbReference type="EMBL" id="ACJM01000010">
    <property type="protein sequence ID" value="EEG77115.1"/>
    <property type="molecule type" value="Genomic_DNA"/>
</dbReference>
<dbReference type="OrthoDB" id="1680616at2"/>
<proteinExistence type="predicted"/>
<comment type="caution">
    <text evidence="1">The sequence shown here is derived from an EMBL/GenBank/DDBJ whole genome shotgun (WGS) entry which is preliminary data.</text>
</comment>
<protein>
    <submittedName>
        <fullName evidence="1">Uncharacterized protein</fullName>
    </submittedName>
</protein>
<dbReference type="STRING" id="555088.DealDRAFT_2150"/>